<feature type="region of interest" description="Disordered" evidence="1">
    <location>
        <begin position="156"/>
        <end position="176"/>
    </location>
</feature>
<sequence>MSTNPDPGFLVAIWGSAGAPGRSTLARDLSWVLSERHTVLLVDADTRNPSLAQLMDLGEEPSGLIGVARALHTGDAIEEQLPRYIRHVRSGPRGTLHFLPGLNHGGRWRELTGPGMGGLWDKLRPFAEITIVDCAAELPAFLDDAGVHAGRYPLPHEHNQLGRRKHHREEAGAAGERDSVTLSALRAADLVVVACRAGPVGLRRGVESWWQARAVARAAVPVVTRAGLEDRFAFAELAEEELPAVVGVRDDGARYSRAERAGISVVALAPRSGASRDVRRLGRAVLDCRGRCGE</sequence>
<keyword evidence="3" id="KW-1185">Reference proteome</keyword>
<evidence type="ECO:0000313" key="3">
    <source>
        <dbReference type="Proteomes" id="UP001219297"/>
    </source>
</evidence>
<accession>A0ABT5V4S2</accession>
<gene>
    <name evidence="2" type="ORF">PWJ81_01895</name>
</gene>
<dbReference type="Gene3D" id="3.40.50.300">
    <property type="entry name" value="P-loop containing nucleotide triphosphate hydrolases"/>
    <property type="match status" value="1"/>
</dbReference>
<evidence type="ECO:0000256" key="1">
    <source>
        <dbReference type="SAM" id="MobiDB-lite"/>
    </source>
</evidence>
<dbReference type="GeneID" id="83608800"/>
<evidence type="ECO:0000313" key="2">
    <source>
        <dbReference type="EMBL" id="MDE1655821.1"/>
    </source>
</evidence>
<dbReference type="EMBL" id="JARBHI010000003">
    <property type="protein sequence ID" value="MDE1655821.1"/>
    <property type="molecule type" value="Genomic_DNA"/>
</dbReference>
<name>A0ABT5V4S2_9ACTO</name>
<dbReference type="SUPFAM" id="SSF52540">
    <property type="entry name" value="P-loop containing nucleoside triphosphate hydrolases"/>
    <property type="match status" value="1"/>
</dbReference>
<dbReference type="Proteomes" id="UP001219297">
    <property type="component" value="Unassembled WGS sequence"/>
</dbReference>
<evidence type="ECO:0008006" key="4">
    <source>
        <dbReference type="Google" id="ProtNLM"/>
    </source>
</evidence>
<proteinExistence type="predicted"/>
<comment type="caution">
    <text evidence="2">The sequence shown here is derived from an EMBL/GenBank/DDBJ whole genome shotgun (WGS) entry which is preliminary data.</text>
</comment>
<protein>
    <recommendedName>
        <fullName evidence="4">CobQ/CobB/MinD/ParA nucleotide binding domain-containing protein</fullName>
    </recommendedName>
</protein>
<reference evidence="2 3" key="1">
    <citation type="submission" date="2023-02" db="EMBL/GenBank/DDBJ databases">
        <title>Defining the Infant Male Urobiome and Moving Towards Mechanisms in Urobiome Research.</title>
        <authorList>
            <person name="Reasoner S."/>
            <person name="Flores V."/>
            <person name="Van Horn G."/>
            <person name="Morales G."/>
            <person name="Peard L."/>
            <person name="Abelson B."/>
            <person name="Manuel C."/>
            <person name="Lee J."/>
            <person name="Baker B."/>
            <person name="Williams T."/>
            <person name="Schmitz J."/>
            <person name="Clayton D."/>
            <person name="Hadjifrangiskou M."/>
        </authorList>
    </citation>
    <scope>NUCLEOTIDE SEQUENCE [LARGE SCALE GENOMIC DNA]</scope>
    <source>
        <strain evidence="2 3">AS1053</strain>
    </source>
</reference>
<dbReference type="InterPro" id="IPR027417">
    <property type="entry name" value="P-loop_NTPase"/>
</dbReference>
<organism evidence="2 3">
    <name type="scientific">Actinotignum sanguinis</name>
    <dbReference type="NCBI Taxonomy" id="1445614"/>
    <lineage>
        <taxon>Bacteria</taxon>
        <taxon>Bacillati</taxon>
        <taxon>Actinomycetota</taxon>
        <taxon>Actinomycetes</taxon>
        <taxon>Actinomycetales</taxon>
        <taxon>Actinomycetaceae</taxon>
        <taxon>Actinotignum</taxon>
    </lineage>
</organism>
<dbReference type="RefSeq" id="WP_274732403.1">
    <property type="nucleotide sequence ID" value="NZ_CAMXYX010000001.1"/>
</dbReference>